<dbReference type="RefSeq" id="WP_112127877.1">
    <property type="nucleotide sequence ID" value="NZ_QMBQ01000004.1"/>
</dbReference>
<evidence type="ECO:0000313" key="2">
    <source>
        <dbReference type="Proteomes" id="UP000251956"/>
    </source>
</evidence>
<sequence>MAARRVFEDGDRVKQVVAEVNPLRYVTQYGTVQWYDGPKIRVLWDDGVLFEGDDSAVETLDTPLPHPEPIAYLNPDRSRWGKRNVNQWATKPFD</sequence>
<organism evidence="1 2">
    <name type="scientific">Mesorhizobium atlanticum</name>
    <dbReference type="NCBI Taxonomy" id="2233532"/>
    <lineage>
        <taxon>Bacteria</taxon>
        <taxon>Pseudomonadati</taxon>
        <taxon>Pseudomonadota</taxon>
        <taxon>Alphaproteobacteria</taxon>
        <taxon>Hyphomicrobiales</taxon>
        <taxon>Phyllobacteriaceae</taxon>
        <taxon>Mesorhizobium</taxon>
    </lineage>
</organism>
<protein>
    <submittedName>
        <fullName evidence="1">Uncharacterized protein</fullName>
    </submittedName>
</protein>
<accession>A0A330GUC3</accession>
<comment type="caution">
    <text evidence="1">The sequence shown here is derived from an EMBL/GenBank/DDBJ whole genome shotgun (WGS) entry which is preliminary data.</text>
</comment>
<dbReference type="AlphaFoldDB" id="A0A330GUC3"/>
<evidence type="ECO:0000313" key="1">
    <source>
        <dbReference type="EMBL" id="RAZ75850.1"/>
    </source>
</evidence>
<reference evidence="1 2" key="1">
    <citation type="submission" date="2018-07" db="EMBL/GenBank/DDBJ databases">
        <title>Diversity of Mesorhizobium strains in Brazil.</title>
        <authorList>
            <person name="Helene L.C.F."/>
            <person name="Dall'Agnol R."/>
            <person name="Delamuta J.R.M."/>
            <person name="Hungria M."/>
        </authorList>
    </citation>
    <scope>NUCLEOTIDE SEQUENCE [LARGE SCALE GENOMIC DNA]</scope>
    <source>
        <strain evidence="1 2">CNPSo 3140</strain>
    </source>
</reference>
<gene>
    <name evidence="1" type="ORF">DPM35_13965</name>
</gene>
<name>A0A330GUC3_9HYPH</name>
<dbReference type="EMBL" id="QMBQ01000004">
    <property type="protein sequence ID" value="RAZ75850.1"/>
    <property type="molecule type" value="Genomic_DNA"/>
</dbReference>
<dbReference type="Proteomes" id="UP000251956">
    <property type="component" value="Unassembled WGS sequence"/>
</dbReference>
<proteinExistence type="predicted"/>
<keyword evidence="2" id="KW-1185">Reference proteome</keyword>